<dbReference type="Proteomes" id="UP000031036">
    <property type="component" value="Unassembled WGS sequence"/>
</dbReference>
<dbReference type="STRING" id="6265.A0A0B2VQB8"/>
<dbReference type="AlphaFoldDB" id="A0A0B2VQB8"/>
<gene>
    <name evidence="1" type="ORF">Tcan_12263</name>
</gene>
<keyword evidence="2" id="KW-1185">Reference proteome</keyword>
<organism evidence="1 2">
    <name type="scientific">Toxocara canis</name>
    <name type="common">Canine roundworm</name>
    <dbReference type="NCBI Taxonomy" id="6265"/>
    <lineage>
        <taxon>Eukaryota</taxon>
        <taxon>Metazoa</taxon>
        <taxon>Ecdysozoa</taxon>
        <taxon>Nematoda</taxon>
        <taxon>Chromadorea</taxon>
        <taxon>Rhabditida</taxon>
        <taxon>Spirurina</taxon>
        <taxon>Ascaridomorpha</taxon>
        <taxon>Ascaridoidea</taxon>
        <taxon>Toxocaridae</taxon>
        <taxon>Toxocara</taxon>
    </lineage>
</organism>
<comment type="caution">
    <text evidence="1">The sequence shown here is derived from an EMBL/GenBank/DDBJ whole genome shotgun (WGS) entry which is preliminary data.</text>
</comment>
<sequence>MEKYPATSSCIEVVIDFTRPDGQRTRPLLVDGKRLYVDEHYISVWSPVLSNSLRHLVTYPRRLNFPGLLLHRHLVIYPRRYIWRPR</sequence>
<evidence type="ECO:0000313" key="2">
    <source>
        <dbReference type="Proteomes" id="UP000031036"/>
    </source>
</evidence>
<dbReference type="EMBL" id="JPKZ01001140">
    <property type="protein sequence ID" value="KHN83748.1"/>
    <property type="molecule type" value="Genomic_DNA"/>
</dbReference>
<name>A0A0B2VQB8_TOXCA</name>
<dbReference type="OrthoDB" id="5858293at2759"/>
<protein>
    <submittedName>
        <fullName evidence="1">Uncharacterized protein</fullName>
    </submittedName>
</protein>
<accession>A0A0B2VQB8</accession>
<proteinExistence type="predicted"/>
<evidence type="ECO:0000313" key="1">
    <source>
        <dbReference type="EMBL" id="KHN83748.1"/>
    </source>
</evidence>
<reference evidence="1 2" key="1">
    <citation type="submission" date="2014-11" db="EMBL/GenBank/DDBJ databases">
        <title>Genetic blueprint of the zoonotic pathogen Toxocara canis.</title>
        <authorList>
            <person name="Zhu X.-Q."/>
            <person name="Korhonen P.K."/>
            <person name="Cai H."/>
            <person name="Young N.D."/>
            <person name="Nejsum P."/>
            <person name="von Samson-Himmelstjerna G."/>
            <person name="Boag P.R."/>
            <person name="Tan P."/>
            <person name="Li Q."/>
            <person name="Min J."/>
            <person name="Yang Y."/>
            <person name="Wang X."/>
            <person name="Fang X."/>
            <person name="Hall R.S."/>
            <person name="Hofmann A."/>
            <person name="Sternberg P.W."/>
            <person name="Jex A.R."/>
            <person name="Gasser R.B."/>
        </authorList>
    </citation>
    <scope>NUCLEOTIDE SEQUENCE [LARGE SCALE GENOMIC DNA]</scope>
    <source>
        <strain evidence="1">PN_DK_2014</strain>
    </source>
</reference>